<feature type="region of interest" description="Disordered" evidence="1">
    <location>
        <begin position="46"/>
        <end position="66"/>
    </location>
</feature>
<evidence type="ECO:0000256" key="1">
    <source>
        <dbReference type="SAM" id="MobiDB-lite"/>
    </source>
</evidence>
<dbReference type="EMBL" id="DUZY01000004">
    <property type="protein sequence ID" value="DAD34673.1"/>
    <property type="molecule type" value="Genomic_DNA"/>
</dbReference>
<organism evidence="2 3">
    <name type="scientific">Nelumbo nucifera</name>
    <name type="common">Sacred lotus</name>
    <dbReference type="NCBI Taxonomy" id="4432"/>
    <lineage>
        <taxon>Eukaryota</taxon>
        <taxon>Viridiplantae</taxon>
        <taxon>Streptophyta</taxon>
        <taxon>Embryophyta</taxon>
        <taxon>Tracheophyta</taxon>
        <taxon>Spermatophyta</taxon>
        <taxon>Magnoliopsida</taxon>
        <taxon>Proteales</taxon>
        <taxon>Nelumbonaceae</taxon>
        <taxon>Nelumbo</taxon>
    </lineage>
</organism>
<proteinExistence type="predicted"/>
<reference evidence="2 3" key="1">
    <citation type="journal article" date="2020" name="Mol. Biol. Evol.">
        <title>Distinct Expression and Methylation Patterns for Genes with Different Fates following a Single Whole-Genome Duplication in Flowering Plants.</title>
        <authorList>
            <person name="Shi T."/>
            <person name="Rahmani R.S."/>
            <person name="Gugger P.F."/>
            <person name="Wang M."/>
            <person name="Li H."/>
            <person name="Zhang Y."/>
            <person name="Li Z."/>
            <person name="Wang Q."/>
            <person name="Van de Peer Y."/>
            <person name="Marchal K."/>
            <person name="Chen J."/>
        </authorList>
    </citation>
    <scope>NUCLEOTIDE SEQUENCE [LARGE SCALE GENOMIC DNA]</scope>
    <source>
        <tissue evidence="2">Leaf</tissue>
    </source>
</reference>
<evidence type="ECO:0000313" key="2">
    <source>
        <dbReference type="EMBL" id="DAD34673.1"/>
    </source>
</evidence>
<name>A0A822YRA3_NELNU</name>
<accession>A0A822YRA3</accession>
<keyword evidence="3" id="KW-1185">Reference proteome</keyword>
<dbReference type="Proteomes" id="UP000607653">
    <property type="component" value="Unassembled WGS sequence"/>
</dbReference>
<evidence type="ECO:0000313" key="3">
    <source>
        <dbReference type="Proteomes" id="UP000607653"/>
    </source>
</evidence>
<comment type="caution">
    <text evidence="2">The sequence shown here is derived from an EMBL/GenBank/DDBJ whole genome shotgun (WGS) entry which is preliminary data.</text>
</comment>
<sequence>MPFRSSERMVEDELCWPSASRAKWKYGRNNKENRGFFRQKEWKGHLRSGNAKHMKRRERKKKRKVRKKTYRRLFGRFVPCRQWRRLG</sequence>
<dbReference type="AlphaFoldDB" id="A0A822YRA3"/>
<protein>
    <submittedName>
        <fullName evidence="2">Uncharacterized protein</fullName>
    </submittedName>
</protein>
<feature type="compositionally biased region" description="Basic residues" evidence="1">
    <location>
        <begin position="50"/>
        <end position="66"/>
    </location>
</feature>
<gene>
    <name evidence="2" type="ORF">HUJ06_005313</name>
</gene>